<accession>X1J4E3</accession>
<dbReference type="GO" id="GO:0009055">
    <property type="term" value="F:electron transfer activity"/>
    <property type="evidence" value="ECO:0007669"/>
    <property type="project" value="TreeGrafter"/>
</dbReference>
<feature type="non-terminal residue" evidence="4">
    <location>
        <position position="1"/>
    </location>
</feature>
<dbReference type="InterPro" id="IPR003953">
    <property type="entry name" value="FAD-dep_OxRdtase_2_FAD-bd"/>
</dbReference>
<feature type="non-terminal residue" evidence="4">
    <location>
        <position position="249"/>
    </location>
</feature>
<keyword evidence="2" id="KW-0560">Oxidoreductase</keyword>
<keyword evidence="1" id="KW-0285">Flavoprotein</keyword>
<dbReference type="SUPFAM" id="SSF51905">
    <property type="entry name" value="FAD/NAD(P)-binding domain"/>
    <property type="match status" value="1"/>
</dbReference>
<dbReference type="GO" id="GO:0009061">
    <property type="term" value="P:anaerobic respiration"/>
    <property type="evidence" value="ECO:0007669"/>
    <property type="project" value="TreeGrafter"/>
</dbReference>
<reference evidence="4" key="1">
    <citation type="journal article" date="2014" name="Front. Microbiol.">
        <title>High frequency of phylogenetically diverse reductive dehalogenase-homologous genes in deep subseafloor sedimentary metagenomes.</title>
        <authorList>
            <person name="Kawai M."/>
            <person name="Futagami T."/>
            <person name="Toyoda A."/>
            <person name="Takaki Y."/>
            <person name="Nishi S."/>
            <person name="Hori S."/>
            <person name="Arai W."/>
            <person name="Tsubouchi T."/>
            <person name="Morono Y."/>
            <person name="Uchiyama I."/>
            <person name="Ito T."/>
            <person name="Fujiyama A."/>
            <person name="Inagaki F."/>
            <person name="Takami H."/>
        </authorList>
    </citation>
    <scope>NUCLEOTIDE SEQUENCE</scope>
    <source>
        <strain evidence="4">Expedition CK06-06</strain>
    </source>
</reference>
<feature type="domain" description="FAD-dependent oxidoreductase 2 FAD-binding" evidence="3">
    <location>
        <begin position="15"/>
        <end position="198"/>
    </location>
</feature>
<dbReference type="Gene3D" id="3.50.50.60">
    <property type="entry name" value="FAD/NAD(P)-binding domain"/>
    <property type="match status" value="1"/>
</dbReference>
<proteinExistence type="predicted"/>
<dbReference type="Pfam" id="PF00890">
    <property type="entry name" value="FAD_binding_2"/>
    <property type="match status" value="1"/>
</dbReference>
<dbReference type="PANTHER" id="PTHR11632:SF51">
    <property type="entry name" value="SUCCINATE DEHYDROGENASE [UBIQUINONE] FLAVOPROTEIN SUBUNIT, MITOCHONDRIAL"/>
    <property type="match status" value="1"/>
</dbReference>
<gene>
    <name evidence="4" type="ORF">S03H2_58509</name>
</gene>
<dbReference type="InterPro" id="IPR030664">
    <property type="entry name" value="SdhA/FrdA/AprA"/>
</dbReference>
<dbReference type="PANTHER" id="PTHR11632">
    <property type="entry name" value="SUCCINATE DEHYDROGENASE 2 FLAVOPROTEIN SUBUNIT"/>
    <property type="match status" value="1"/>
</dbReference>
<dbReference type="InterPro" id="IPR036188">
    <property type="entry name" value="FAD/NAD-bd_sf"/>
</dbReference>
<name>X1J4E3_9ZZZZ</name>
<evidence type="ECO:0000256" key="2">
    <source>
        <dbReference type="ARBA" id="ARBA00023002"/>
    </source>
</evidence>
<dbReference type="GO" id="GO:0005886">
    <property type="term" value="C:plasma membrane"/>
    <property type="evidence" value="ECO:0007669"/>
    <property type="project" value="TreeGrafter"/>
</dbReference>
<sequence length="249" mass="27217">LAAEEYGRMRADDLAGLASRKLSIITAKDALKPIAILEDIGVKVREEDGTFKMVPHRIGGGMTRQPGEKQLTLVGDSILYRGADLKIKLAAEVRRRGVRLFERTMLTSLITKDGSVVGATAVNVRNGNFLVFRAKTIILATGAAQPRMYDYPYATFPNNIFTGSSVPANTGNGHIAAYRAGAELTNLEFISIGIQSLSWGMSPQGAQYHGKMKNSKGEELFAKYLQVREQQKGGGFVPWARYPFMPSMS</sequence>
<evidence type="ECO:0000259" key="3">
    <source>
        <dbReference type="Pfam" id="PF00890"/>
    </source>
</evidence>
<dbReference type="GO" id="GO:0000104">
    <property type="term" value="F:succinate dehydrogenase activity"/>
    <property type="evidence" value="ECO:0007669"/>
    <property type="project" value="TreeGrafter"/>
</dbReference>
<protein>
    <recommendedName>
        <fullName evidence="3">FAD-dependent oxidoreductase 2 FAD-binding domain-containing protein</fullName>
    </recommendedName>
</protein>
<organism evidence="4">
    <name type="scientific">marine sediment metagenome</name>
    <dbReference type="NCBI Taxonomy" id="412755"/>
    <lineage>
        <taxon>unclassified sequences</taxon>
        <taxon>metagenomes</taxon>
        <taxon>ecological metagenomes</taxon>
    </lineage>
</organism>
<dbReference type="GO" id="GO:0050660">
    <property type="term" value="F:flavin adenine dinucleotide binding"/>
    <property type="evidence" value="ECO:0007669"/>
    <property type="project" value="TreeGrafter"/>
</dbReference>
<dbReference type="AlphaFoldDB" id="X1J4E3"/>
<comment type="caution">
    <text evidence="4">The sequence shown here is derived from an EMBL/GenBank/DDBJ whole genome shotgun (WGS) entry which is preliminary data.</text>
</comment>
<evidence type="ECO:0000256" key="1">
    <source>
        <dbReference type="ARBA" id="ARBA00022630"/>
    </source>
</evidence>
<dbReference type="EMBL" id="BARU01037567">
    <property type="protein sequence ID" value="GAH88852.1"/>
    <property type="molecule type" value="Genomic_DNA"/>
</dbReference>
<evidence type="ECO:0000313" key="4">
    <source>
        <dbReference type="EMBL" id="GAH88852.1"/>
    </source>
</evidence>